<reference evidence="1 2" key="1">
    <citation type="journal article" date="2022" name="Syst. Appl. Microbiol.">
        <title>Rhodopirellula aestuarii sp. nov., a novel member of the genus Rhodopirellula isolated from brackish sediments collected in the Tagus River estuary, Portugal.</title>
        <authorList>
            <person name="Vitorino I.R."/>
            <person name="Klimek D."/>
            <person name="Calusinska M."/>
            <person name="Lobo-da-Cunha A."/>
            <person name="Vasconcelos V."/>
            <person name="Lage O.M."/>
        </authorList>
    </citation>
    <scope>NUCLEOTIDE SEQUENCE [LARGE SCALE GENOMIC DNA]</scope>
    <source>
        <strain evidence="1 2">ICT_H3.1</strain>
    </source>
</reference>
<keyword evidence="2" id="KW-1185">Reference proteome</keyword>
<evidence type="ECO:0000313" key="2">
    <source>
        <dbReference type="Proteomes" id="UP001202961"/>
    </source>
</evidence>
<organism evidence="1 2">
    <name type="scientific">Aporhodopirellula aestuarii</name>
    <dbReference type="NCBI Taxonomy" id="2950107"/>
    <lineage>
        <taxon>Bacteria</taxon>
        <taxon>Pseudomonadati</taxon>
        <taxon>Planctomycetota</taxon>
        <taxon>Planctomycetia</taxon>
        <taxon>Pirellulales</taxon>
        <taxon>Pirellulaceae</taxon>
        <taxon>Aporhodopirellula</taxon>
    </lineage>
</organism>
<dbReference type="RefSeq" id="WP_250930621.1">
    <property type="nucleotide sequence ID" value="NZ_JAMQBK010000059.1"/>
</dbReference>
<dbReference type="SUPFAM" id="SSF53756">
    <property type="entry name" value="UDP-Glycosyltransferase/glycogen phosphorylase"/>
    <property type="match status" value="1"/>
</dbReference>
<dbReference type="Gene3D" id="3.40.50.2000">
    <property type="entry name" value="Glycogen Phosphorylase B"/>
    <property type="match status" value="1"/>
</dbReference>
<dbReference type="Proteomes" id="UP001202961">
    <property type="component" value="Unassembled WGS sequence"/>
</dbReference>
<gene>
    <name evidence="1" type="ORF">NB063_20440</name>
</gene>
<name>A0ABT0U7T7_9BACT</name>
<accession>A0ABT0U7T7</accession>
<comment type="caution">
    <text evidence="1">The sequence shown here is derived from an EMBL/GenBank/DDBJ whole genome shotgun (WGS) entry which is preliminary data.</text>
</comment>
<evidence type="ECO:0000313" key="1">
    <source>
        <dbReference type="EMBL" id="MCM2372989.1"/>
    </source>
</evidence>
<sequence length="174" mass="19842">MTNLSIRRLLSESHDSDRSAVSPALVGTLSPADPILFFQLQATLAYAVLLVRSYDRLRGGKDVVFEAEADMLEGFGHEVMCYTRRNEDMVNQGRPANRRNTDWNRAVVDDIFRMIQEHRIEFEHSHDTFPANSPLSIRAAHEADAVTVQTLHNSRPLCATAVCYRDNQPVHRWH</sequence>
<dbReference type="EMBL" id="JAMQBK010000059">
    <property type="protein sequence ID" value="MCM2372989.1"/>
    <property type="molecule type" value="Genomic_DNA"/>
</dbReference>
<proteinExistence type="predicted"/>
<protein>
    <submittedName>
        <fullName evidence="1">Uncharacterized protein</fullName>
    </submittedName>
</protein>